<dbReference type="InterPro" id="IPR036420">
    <property type="entry name" value="BRCT_dom_sf"/>
</dbReference>
<dbReference type="RefSeq" id="XP_003874573.1">
    <property type="nucleotide sequence ID" value="XM_003874524.1"/>
</dbReference>
<keyword evidence="2" id="KW-0732">Signal</keyword>
<reference evidence="4 5" key="1">
    <citation type="journal article" date="2011" name="Genome Res.">
        <title>Chromosome and gene copy number variation allow major structural change between species and strains of Leishmania.</title>
        <authorList>
            <person name="Rogers M.B."/>
            <person name="Hilley J.D."/>
            <person name="Dickens N.J."/>
            <person name="Wilkes J."/>
            <person name="Bates P.A."/>
            <person name="Depledge D.P."/>
            <person name="Harris D."/>
            <person name="Her Y."/>
            <person name="Herzyk P."/>
            <person name="Imamura H."/>
            <person name="Otto T.D."/>
            <person name="Sanders M."/>
            <person name="Seeger K."/>
            <person name="Dujardin J.C."/>
            <person name="Berriman M."/>
            <person name="Smith D.F."/>
            <person name="Hertz-Fowler C."/>
            <person name="Mottram J.C."/>
        </authorList>
    </citation>
    <scope>NUCLEOTIDE SEQUENCE [LARGE SCALE GENOMIC DNA]</scope>
    <source>
        <strain evidence="4 5">MHOM/GT/2001/U1103</strain>
    </source>
</reference>
<dbReference type="EMBL" id="FR799573">
    <property type="protein sequence ID" value="CBZ26073.1"/>
    <property type="molecule type" value="Genomic_DNA"/>
</dbReference>
<sequence>MFRGHTFLVSLAASPLTVAELTQNGGRVVYHLDDKTPVTCAIIASDNQPGTPARCSRGWGSAKELPKSVESRIRSSRLTVVYERWVHQCLCENRLLLPCRDYPDTIAYDPYLFAGVYFTTTQLPLQLKANIIALMQFYGATYHNHLLDTTNLLVYSHVSLSPAAPRHAVTSPLAPQPLVAGGRDEEAPSSTKETEAANTSSSQQLSTGRSGDNPNEAALPSLTKLAVARQRGLACVTPQWVQLCLNTGELKPASSALGAAPLAQTPSLPSTNSSATLRTDAPVPTVTAADEIRYHEEEVDRWIDEVLSSTPPSAHPNSGGATMGACAAHLPGPSLCTVPGRPEEAAEVREALMLAAQLSLSGASVPRTRKRRRAH</sequence>
<dbReference type="PhylomeDB" id="E9ASZ9"/>
<dbReference type="VEuPathDB" id="TriTrypDB:LmxM.36.2220"/>
<feature type="compositionally biased region" description="Polar residues" evidence="1">
    <location>
        <begin position="188"/>
        <end position="213"/>
    </location>
</feature>
<dbReference type="OrthoDB" id="265615at2759"/>
<evidence type="ECO:0000256" key="2">
    <source>
        <dbReference type="SAM" id="SignalP"/>
    </source>
</evidence>
<evidence type="ECO:0000256" key="1">
    <source>
        <dbReference type="SAM" id="MobiDB-lite"/>
    </source>
</evidence>
<feature type="domain" description="BRCT" evidence="3">
    <location>
        <begin position="1"/>
        <end position="96"/>
    </location>
</feature>
<dbReference type="GeneID" id="13448027"/>
<dbReference type="SUPFAM" id="SSF52113">
    <property type="entry name" value="BRCT domain"/>
    <property type="match status" value="1"/>
</dbReference>
<accession>E9ASZ9</accession>
<protein>
    <recommendedName>
        <fullName evidence="3">BRCT domain-containing protein</fullName>
    </recommendedName>
</protein>
<dbReference type="KEGG" id="lmi:LMXM_36_2220"/>
<feature type="chain" id="PRO_5003236504" description="BRCT domain-containing protein" evidence="2">
    <location>
        <begin position="20"/>
        <end position="375"/>
    </location>
</feature>
<keyword evidence="5" id="KW-1185">Reference proteome</keyword>
<dbReference type="PROSITE" id="PS50172">
    <property type="entry name" value="BRCT"/>
    <property type="match status" value="1"/>
</dbReference>
<feature type="signal peptide" evidence="2">
    <location>
        <begin position="1"/>
        <end position="19"/>
    </location>
</feature>
<evidence type="ECO:0000313" key="4">
    <source>
        <dbReference type="EMBL" id="CBZ26073.1"/>
    </source>
</evidence>
<proteinExistence type="predicted"/>
<evidence type="ECO:0000259" key="3">
    <source>
        <dbReference type="PROSITE" id="PS50172"/>
    </source>
</evidence>
<evidence type="ECO:0000313" key="5">
    <source>
        <dbReference type="Proteomes" id="UP000007259"/>
    </source>
</evidence>
<name>E9ASZ9_LEIMU</name>
<feature type="region of interest" description="Disordered" evidence="1">
    <location>
        <begin position="166"/>
        <end position="217"/>
    </location>
</feature>
<dbReference type="InterPro" id="IPR001357">
    <property type="entry name" value="BRCT_dom"/>
</dbReference>
<dbReference type="Gene3D" id="3.40.50.10190">
    <property type="entry name" value="BRCT domain"/>
    <property type="match status" value="1"/>
</dbReference>
<gene>
    <name evidence="4" type="ORF">LMXM_36_2220</name>
</gene>
<dbReference type="OMA" id="QWVQLCL"/>
<organism evidence="4 5">
    <name type="scientific">Leishmania mexicana (strain MHOM/GT/2001/U1103)</name>
    <dbReference type="NCBI Taxonomy" id="929439"/>
    <lineage>
        <taxon>Eukaryota</taxon>
        <taxon>Discoba</taxon>
        <taxon>Euglenozoa</taxon>
        <taxon>Kinetoplastea</taxon>
        <taxon>Metakinetoplastina</taxon>
        <taxon>Trypanosomatida</taxon>
        <taxon>Trypanosomatidae</taxon>
        <taxon>Leishmaniinae</taxon>
        <taxon>Leishmania</taxon>
    </lineage>
</organism>
<dbReference type="Proteomes" id="UP000007259">
    <property type="component" value="Chromosome 20"/>
</dbReference>
<dbReference type="AlphaFoldDB" id="E9ASZ9"/>